<reference evidence="14" key="2">
    <citation type="submission" date="2020-09" db="EMBL/GenBank/DDBJ databases">
        <authorList>
            <person name="Sun Q."/>
            <person name="Zhou Y."/>
        </authorList>
    </citation>
    <scope>NUCLEOTIDE SEQUENCE</scope>
    <source>
        <strain evidence="14">CGMCC 1.12698</strain>
    </source>
</reference>
<name>A0A917ES66_9BACI</name>
<dbReference type="PROSITE" id="PS01096">
    <property type="entry name" value="PPIC_PPIASE_1"/>
    <property type="match status" value="1"/>
</dbReference>
<dbReference type="GO" id="GO:0003755">
    <property type="term" value="F:peptidyl-prolyl cis-trans isomerase activity"/>
    <property type="evidence" value="ECO:0007669"/>
    <property type="project" value="UniProtKB-UniRule"/>
</dbReference>
<proteinExistence type="inferred from homology"/>
<evidence type="ECO:0000256" key="6">
    <source>
        <dbReference type="ARBA" id="ARBA00023110"/>
    </source>
</evidence>
<dbReference type="InterPro" id="IPR023059">
    <property type="entry name" value="Foldase_PrsA"/>
</dbReference>
<comment type="function">
    <text evidence="11">Plays a major role in protein secretion by helping the post-translocational extracellular folding of several secreted proteins.</text>
</comment>
<protein>
    <recommendedName>
        <fullName evidence="11">Foldase protein PrsA</fullName>
        <ecNumber evidence="11">5.2.1.8</ecNumber>
    </recommendedName>
</protein>
<keyword evidence="7 11" id="KW-0472">Membrane</keyword>
<comment type="caution">
    <text evidence="14">The sequence shown here is derived from an EMBL/GenBank/DDBJ whole genome shotgun (WGS) entry which is preliminary data.</text>
</comment>
<keyword evidence="8 11" id="KW-0564">Palmitate</keyword>
<dbReference type="Gene3D" id="3.10.50.40">
    <property type="match status" value="1"/>
</dbReference>
<dbReference type="PANTHER" id="PTHR47245">
    <property type="entry name" value="PEPTIDYLPROLYL ISOMERASE"/>
    <property type="match status" value="1"/>
</dbReference>
<comment type="catalytic activity">
    <reaction evidence="1 11">
        <text>[protein]-peptidylproline (omega=180) = [protein]-peptidylproline (omega=0)</text>
        <dbReference type="Rhea" id="RHEA:16237"/>
        <dbReference type="Rhea" id="RHEA-COMP:10747"/>
        <dbReference type="Rhea" id="RHEA-COMP:10748"/>
        <dbReference type="ChEBI" id="CHEBI:83833"/>
        <dbReference type="ChEBI" id="CHEBI:83834"/>
        <dbReference type="EC" id="5.2.1.8"/>
    </reaction>
</comment>
<evidence type="ECO:0000256" key="12">
    <source>
        <dbReference type="SAM" id="SignalP"/>
    </source>
</evidence>
<keyword evidence="15" id="KW-1185">Reference proteome</keyword>
<dbReference type="AlphaFoldDB" id="A0A917ES66"/>
<feature type="signal peptide" evidence="12">
    <location>
        <begin position="1"/>
        <end position="18"/>
    </location>
</feature>
<dbReference type="Proteomes" id="UP000605259">
    <property type="component" value="Unassembled WGS sequence"/>
</dbReference>
<dbReference type="GO" id="GO:0006457">
    <property type="term" value="P:protein folding"/>
    <property type="evidence" value="ECO:0007669"/>
    <property type="project" value="UniProtKB-UniRule"/>
</dbReference>
<evidence type="ECO:0000256" key="2">
    <source>
        <dbReference type="ARBA" id="ARBA00004193"/>
    </source>
</evidence>
<dbReference type="Pfam" id="PF13616">
    <property type="entry name" value="Rotamase_3"/>
    <property type="match status" value="1"/>
</dbReference>
<evidence type="ECO:0000256" key="10">
    <source>
        <dbReference type="ARBA" id="ARBA00023288"/>
    </source>
</evidence>
<keyword evidence="9 11" id="KW-0413">Isomerase</keyword>
<evidence type="ECO:0000256" key="9">
    <source>
        <dbReference type="ARBA" id="ARBA00023235"/>
    </source>
</evidence>
<gene>
    <name evidence="11 14" type="primary">prsA</name>
    <name evidence="14" type="ORF">GCM10007140_23460</name>
</gene>
<dbReference type="InterPro" id="IPR000297">
    <property type="entry name" value="PPIase_PpiC"/>
</dbReference>
<dbReference type="InterPro" id="IPR046357">
    <property type="entry name" value="PPIase_dom_sf"/>
</dbReference>
<dbReference type="PROSITE" id="PS50198">
    <property type="entry name" value="PPIC_PPIASE_2"/>
    <property type="match status" value="1"/>
</dbReference>
<comment type="subcellular location">
    <subcellularLocation>
        <location evidence="2 11">Cell membrane</location>
        <topology evidence="2 11">Lipid-anchor</topology>
    </subcellularLocation>
</comment>
<organism evidence="14 15">
    <name type="scientific">Priestia taiwanensis</name>
    <dbReference type="NCBI Taxonomy" id="1347902"/>
    <lineage>
        <taxon>Bacteria</taxon>
        <taxon>Bacillati</taxon>
        <taxon>Bacillota</taxon>
        <taxon>Bacilli</taxon>
        <taxon>Bacillales</taxon>
        <taxon>Bacillaceae</taxon>
        <taxon>Priestia</taxon>
    </lineage>
</organism>
<dbReference type="InterPro" id="IPR023058">
    <property type="entry name" value="PPIase_PpiC_CS"/>
</dbReference>
<dbReference type="HAMAP" id="MF_01145">
    <property type="entry name" value="Foldase_PrsA"/>
    <property type="match status" value="1"/>
</dbReference>
<evidence type="ECO:0000256" key="7">
    <source>
        <dbReference type="ARBA" id="ARBA00023136"/>
    </source>
</evidence>
<sequence>MKKAFVAIAVSTSLFVLSACGNNSDTVVESSAGNVTKEELYTAMKTSKVGGSDTLKLLVTEKVLDKKYDVTDAEIDEEIKKVKEQTGEKFDMALKQAGLKDEAALKKFLNGQLLIQKAIEESLTEEELNTPKVKVSHILIQTEGKDAAAAEAKAKEIKAKVDAGEDFATLAKEHSEDDGTKEKGGDVGTIVPGQMVPEFEAAALKLKTGEVSDLVKSKFGYHIIKATERTEYSELSEAEQKAAKEQAMQVKYSNGAAEKIIQKELDDAKVEVKDDDFKDLFKAPEEAEKK</sequence>
<dbReference type="EC" id="5.2.1.8" evidence="11"/>
<evidence type="ECO:0000256" key="8">
    <source>
        <dbReference type="ARBA" id="ARBA00023139"/>
    </source>
</evidence>
<keyword evidence="6 11" id="KW-0697">Rotamase</keyword>
<evidence type="ECO:0000313" key="15">
    <source>
        <dbReference type="Proteomes" id="UP000605259"/>
    </source>
</evidence>
<keyword evidence="5 11" id="KW-0732">Signal</keyword>
<comment type="similarity">
    <text evidence="3 11">Belongs to the PrsA family.</text>
</comment>
<dbReference type="GO" id="GO:0005886">
    <property type="term" value="C:plasma membrane"/>
    <property type="evidence" value="ECO:0007669"/>
    <property type="project" value="UniProtKB-SubCell"/>
</dbReference>
<accession>A0A917ES66</accession>
<dbReference type="PANTHER" id="PTHR47245:SF1">
    <property type="entry name" value="FOLDASE PROTEIN PRSA"/>
    <property type="match status" value="1"/>
</dbReference>
<dbReference type="SUPFAM" id="SSF109998">
    <property type="entry name" value="Triger factor/SurA peptide-binding domain-like"/>
    <property type="match status" value="1"/>
</dbReference>
<feature type="domain" description="PpiC" evidence="13">
    <location>
        <begin position="130"/>
        <end position="228"/>
    </location>
</feature>
<evidence type="ECO:0000256" key="3">
    <source>
        <dbReference type="ARBA" id="ARBA00006071"/>
    </source>
</evidence>
<keyword evidence="4 11" id="KW-1003">Cell membrane</keyword>
<evidence type="ECO:0000256" key="1">
    <source>
        <dbReference type="ARBA" id="ARBA00000971"/>
    </source>
</evidence>
<reference evidence="14" key="1">
    <citation type="journal article" date="2014" name="Int. J. Syst. Evol. Microbiol.">
        <title>Complete genome sequence of Corynebacterium casei LMG S-19264T (=DSM 44701T), isolated from a smear-ripened cheese.</title>
        <authorList>
            <consortium name="US DOE Joint Genome Institute (JGI-PGF)"/>
            <person name="Walter F."/>
            <person name="Albersmeier A."/>
            <person name="Kalinowski J."/>
            <person name="Ruckert C."/>
        </authorList>
    </citation>
    <scope>NUCLEOTIDE SEQUENCE</scope>
    <source>
        <strain evidence="14">CGMCC 1.12698</strain>
    </source>
</reference>
<dbReference type="SUPFAM" id="SSF54534">
    <property type="entry name" value="FKBP-like"/>
    <property type="match status" value="1"/>
</dbReference>
<dbReference type="InterPro" id="IPR027304">
    <property type="entry name" value="Trigger_fact/SurA_dom_sf"/>
</dbReference>
<dbReference type="InterPro" id="IPR050245">
    <property type="entry name" value="PrsA_foldase"/>
</dbReference>
<dbReference type="PROSITE" id="PS51257">
    <property type="entry name" value="PROKAR_LIPOPROTEIN"/>
    <property type="match status" value="1"/>
</dbReference>
<evidence type="ECO:0000313" key="14">
    <source>
        <dbReference type="EMBL" id="GGE72868.1"/>
    </source>
</evidence>
<feature type="chain" id="PRO_5038381304" description="Foldase protein PrsA" evidence="12">
    <location>
        <begin position="19"/>
        <end position="290"/>
    </location>
</feature>
<dbReference type="EMBL" id="BMFK01000001">
    <property type="protein sequence ID" value="GGE72868.1"/>
    <property type="molecule type" value="Genomic_DNA"/>
</dbReference>
<dbReference type="RefSeq" id="WP_188388521.1">
    <property type="nucleotide sequence ID" value="NZ_BMFK01000001.1"/>
</dbReference>
<evidence type="ECO:0000259" key="13">
    <source>
        <dbReference type="PROSITE" id="PS50198"/>
    </source>
</evidence>
<keyword evidence="10 11" id="KW-0449">Lipoprotein</keyword>
<evidence type="ECO:0000256" key="11">
    <source>
        <dbReference type="HAMAP-Rule" id="MF_01145"/>
    </source>
</evidence>
<evidence type="ECO:0000256" key="4">
    <source>
        <dbReference type="ARBA" id="ARBA00022475"/>
    </source>
</evidence>
<evidence type="ECO:0000256" key="5">
    <source>
        <dbReference type="ARBA" id="ARBA00022729"/>
    </source>
</evidence>